<keyword evidence="14" id="KW-1185">Reference proteome</keyword>
<dbReference type="InterPro" id="IPR005067">
    <property type="entry name" value="Fatty_acid_desaturase-2"/>
</dbReference>
<dbReference type="GO" id="GO:0046872">
    <property type="term" value="F:metal ion binding"/>
    <property type="evidence" value="ECO:0007669"/>
    <property type="project" value="UniProtKB-KW"/>
</dbReference>
<keyword evidence="11" id="KW-0275">Fatty acid biosynthesis</keyword>
<feature type="compositionally biased region" description="Acidic residues" evidence="12">
    <location>
        <begin position="77"/>
        <end position="138"/>
    </location>
</feature>
<organism evidence="13 14">
    <name type="scientific">Dichanthelium oligosanthes</name>
    <dbReference type="NCBI Taxonomy" id="888268"/>
    <lineage>
        <taxon>Eukaryota</taxon>
        <taxon>Viridiplantae</taxon>
        <taxon>Streptophyta</taxon>
        <taxon>Embryophyta</taxon>
        <taxon>Tracheophyta</taxon>
        <taxon>Spermatophyta</taxon>
        <taxon>Magnoliopsida</taxon>
        <taxon>Liliopsida</taxon>
        <taxon>Poales</taxon>
        <taxon>Poaceae</taxon>
        <taxon>PACMAD clade</taxon>
        <taxon>Panicoideae</taxon>
        <taxon>Panicodae</taxon>
        <taxon>Paniceae</taxon>
        <taxon>Dichantheliinae</taxon>
        <taxon>Dichanthelium</taxon>
    </lineage>
</organism>
<dbReference type="PANTHER" id="PTHR31155">
    <property type="entry name" value="ACYL- ACYL-CARRIER-PROTEIN DESATURASE-RELATED"/>
    <property type="match status" value="1"/>
</dbReference>
<evidence type="ECO:0000256" key="10">
    <source>
        <dbReference type="ARBA" id="ARBA00023098"/>
    </source>
</evidence>
<comment type="pathway">
    <text evidence="2">Lipid metabolism; fatty acid metabolism.</text>
</comment>
<dbReference type="GO" id="GO:0006633">
    <property type="term" value="P:fatty acid biosynthetic process"/>
    <property type="evidence" value="ECO:0007669"/>
    <property type="project" value="UniProtKB-KW"/>
</dbReference>
<keyword evidence="4" id="KW-0444">Lipid biosynthesis</keyword>
<gene>
    <name evidence="13" type="ORF">BAE44_0002854</name>
</gene>
<evidence type="ECO:0000256" key="3">
    <source>
        <dbReference type="ARBA" id="ARBA00008749"/>
    </source>
</evidence>
<sequence length="532" mass="60156">MVDEEEEWQSYLTPERLEVLSQLEPWVEEHVLPLLQLVEASWQPADLLPDPTALGSDSFHAACHELLVCLRLTCNNDDEDEDEEMPPPEETDDNEEEEEDDNDDEEEDDQEEDDDNEEEEDDDDEDEDEEEDDEDDDDGRCRSTATASKETMAADRHRREKKGVVDEEEWRSYLTPERLEVLNQLEPWVKEHALPLLKPTNDHVKGTSTSTGNLGSDGFHVACLELRSGAAGVPDELLVCLVANMVTEEALPTYPSVLNRLEVVRDATGADGTAWARWIRGWSAEENRHGDVLNCYMHISGRFNLGEVERTVQRLIRDGMVVHAPASPFHGFVYVAFQERATAIAHGNTARLVGAHGAGDATLARICGTVAADEKRHEAAYTRIMGKLFEADPDAAVRAMAYMMRRRIDMPTAFINDGRHSGSDFSTRFIAIAQQAGTYTISDYRSFLEHLIRQWGVEELTSGLSGEGRHARDYLCPLPRARSRGWRRRPTKGRSWPKRIQRSSRSAGFLIGPSASFYPNRLILRIFSYVLR</sequence>
<evidence type="ECO:0000256" key="5">
    <source>
        <dbReference type="ARBA" id="ARBA00022723"/>
    </source>
</evidence>
<evidence type="ECO:0000313" key="13">
    <source>
        <dbReference type="EMBL" id="OEL36127.1"/>
    </source>
</evidence>
<keyword evidence="9" id="KW-0408">Iron</keyword>
<evidence type="ECO:0000256" key="11">
    <source>
        <dbReference type="ARBA" id="ARBA00023160"/>
    </source>
</evidence>
<evidence type="ECO:0000256" key="7">
    <source>
        <dbReference type="ARBA" id="ARBA00022946"/>
    </source>
</evidence>
<evidence type="ECO:0000256" key="9">
    <source>
        <dbReference type="ARBA" id="ARBA00023004"/>
    </source>
</evidence>
<accession>A0A1E5WFE3</accession>
<dbReference type="AlphaFoldDB" id="A0A1E5WFE3"/>
<evidence type="ECO:0000256" key="2">
    <source>
        <dbReference type="ARBA" id="ARBA00004872"/>
    </source>
</evidence>
<evidence type="ECO:0000256" key="4">
    <source>
        <dbReference type="ARBA" id="ARBA00022516"/>
    </source>
</evidence>
<evidence type="ECO:0000256" key="6">
    <source>
        <dbReference type="ARBA" id="ARBA00022832"/>
    </source>
</evidence>
<comment type="similarity">
    <text evidence="3">Belongs to the fatty acid desaturase type 2 family.</text>
</comment>
<dbReference type="Gene3D" id="1.10.620.20">
    <property type="entry name" value="Ribonucleotide Reductase, subunit A"/>
    <property type="match status" value="2"/>
</dbReference>
<proteinExistence type="inferred from homology"/>
<comment type="caution">
    <text evidence="13">The sequence shown here is derived from an EMBL/GenBank/DDBJ whole genome shotgun (WGS) entry which is preliminary data.</text>
</comment>
<dbReference type="EMBL" id="LWDX02010046">
    <property type="protein sequence ID" value="OEL36127.1"/>
    <property type="molecule type" value="Genomic_DNA"/>
</dbReference>
<dbReference type="CDD" id="cd01050">
    <property type="entry name" value="Acyl_ACP_Desat"/>
    <property type="match status" value="1"/>
</dbReference>
<dbReference type="InterPro" id="IPR009078">
    <property type="entry name" value="Ferritin-like_SF"/>
</dbReference>
<evidence type="ECO:0000256" key="1">
    <source>
        <dbReference type="ARBA" id="ARBA00001954"/>
    </source>
</evidence>
<dbReference type="Pfam" id="PF03405">
    <property type="entry name" value="FA_desaturase_2"/>
    <property type="match status" value="2"/>
</dbReference>
<keyword evidence="10" id="KW-0443">Lipid metabolism</keyword>
<keyword evidence="5" id="KW-0479">Metal-binding</keyword>
<keyword evidence="6" id="KW-0276">Fatty acid metabolism</keyword>
<dbReference type="PANTHER" id="PTHR31155:SF15">
    <property type="entry name" value="ACYL-[ACYL-CARRIER-PROTEIN] DESATURASE 6, CHLOROPLASTIC"/>
    <property type="match status" value="1"/>
</dbReference>
<evidence type="ECO:0000256" key="8">
    <source>
        <dbReference type="ARBA" id="ARBA00023002"/>
    </source>
</evidence>
<evidence type="ECO:0000313" key="14">
    <source>
        <dbReference type="Proteomes" id="UP000095767"/>
    </source>
</evidence>
<feature type="region of interest" description="Disordered" evidence="12">
    <location>
        <begin position="77"/>
        <end position="168"/>
    </location>
</feature>
<reference evidence="13 14" key="1">
    <citation type="submission" date="2016-09" db="EMBL/GenBank/DDBJ databases">
        <title>The draft genome of Dichanthelium oligosanthes: A C3 panicoid grass species.</title>
        <authorList>
            <person name="Studer A.J."/>
            <person name="Schnable J.C."/>
            <person name="Brutnell T.P."/>
        </authorList>
    </citation>
    <scope>NUCLEOTIDE SEQUENCE [LARGE SCALE GENOMIC DNA]</scope>
    <source>
        <strain evidence="14">cv. Kellogg 1175</strain>
        <tissue evidence="13">Leaf</tissue>
    </source>
</reference>
<protein>
    <submittedName>
        <fullName evidence="13">Acyl-[acyl-carrier-protein] desaturase 6, chloroplastic</fullName>
    </submittedName>
</protein>
<dbReference type="GO" id="GO:0009570">
    <property type="term" value="C:chloroplast stroma"/>
    <property type="evidence" value="ECO:0007669"/>
    <property type="project" value="TreeGrafter"/>
</dbReference>
<feature type="compositionally biased region" description="Basic and acidic residues" evidence="12">
    <location>
        <begin position="152"/>
        <end position="165"/>
    </location>
</feature>
<evidence type="ECO:0000256" key="12">
    <source>
        <dbReference type="SAM" id="MobiDB-lite"/>
    </source>
</evidence>
<dbReference type="STRING" id="888268.A0A1E5WFE3"/>
<dbReference type="SUPFAM" id="SSF47240">
    <property type="entry name" value="Ferritin-like"/>
    <property type="match status" value="2"/>
</dbReference>
<name>A0A1E5WFE3_9POAL</name>
<comment type="cofactor">
    <cofactor evidence="1">
        <name>Fe(2+)</name>
        <dbReference type="ChEBI" id="CHEBI:29033"/>
    </cofactor>
</comment>
<keyword evidence="8" id="KW-0560">Oxidoreductase</keyword>
<keyword evidence="7" id="KW-0809">Transit peptide</keyword>
<dbReference type="InterPro" id="IPR012348">
    <property type="entry name" value="RNR-like"/>
</dbReference>
<dbReference type="Proteomes" id="UP000095767">
    <property type="component" value="Unassembled WGS sequence"/>
</dbReference>
<dbReference type="UniPathway" id="UPA00199"/>
<dbReference type="GO" id="GO:0045300">
    <property type="term" value="F:stearoyl-[ACP] desaturase activity"/>
    <property type="evidence" value="ECO:0007669"/>
    <property type="project" value="InterPro"/>
</dbReference>